<dbReference type="InterPro" id="IPR045324">
    <property type="entry name" value="Small_multidrug_res"/>
</dbReference>
<evidence type="ECO:0000256" key="6">
    <source>
        <dbReference type="RuleBase" id="RU003942"/>
    </source>
</evidence>
<keyword evidence="4 7" id="KW-1133">Transmembrane helix</keyword>
<feature type="transmembrane region" description="Helical" evidence="7">
    <location>
        <begin position="82"/>
        <end position="102"/>
    </location>
</feature>
<feature type="transmembrane region" description="Helical" evidence="7">
    <location>
        <begin position="56"/>
        <end position="76"/>
    </location>
</feature>
<reference evidence="8 9" key="1">
    <citation type="journal article" date="2003" name="Int. J. Syst. Evol. Microbiol.">
        <title>Bacillus nealsonii sp. nov., isolated from a spacecraft-assembly facility, whose spores are gamma-radiation resistant.</title>
        <authorList>
            <person name="Venkateswaran K."/>
            <person name="Kempf M."/>
            <person name="Chen F."/>
            <person name="Satomi M."/>
            <person name="Nicholson W."/>
            <person name="Kern R."/>
        </authorList>
    </citation>
    <scope>NUCLEOTIDE SEQUENCE [LARGE SCALE GENOMIC DNA]</scope>
    <source>
        <strain evidence="8 9">FO-92</strain>
    </source>
</reference>
<dbReference type="Gene3D" id="1.10.3730.20">
    <property type="match status" value="1"/>
</dbReference>
<comment type="caution">
    <text evidence="8">The sequence shown here is derived from an EMBL/GenBank/DDBJ whole genome shotgun (WGS) entry which is preliminary data.</text>
</comment>
<evidence type="ECO:0000313" key="8">
    <source>
        <dbReference type="EMBL" id="PKG23898.1"/>
    </source>
</evidence>
<evidence type="ECO:0000256" key="2">
    <source>
        <dbReference type="ARBA" id="ARBA00022475"/>
    </source>
</evidence>
<keyword evidence="5 7" id="KW-0472">Membrane</keyword>
<dbReference type="RefSeq" id="WP_101176862.1">
    <property type="nucleotide sequence ID" value="NZ_PISE01000017.1"/>
</dbReference>
<evidence type="ECO:0000256" key="3">
    <source>
        <dbReference type="ARBA" id="ARBA00022692"/>
    </source>
</evidence>
<feature type="transmembrane region" description="Helical" evidence="7">
    <location>
        <begin position="31"/>
        <end position="49"/>
    </location>
</feature>
<evidence type="ECO:0000256" key="5">
    <source>
        <dbReference type="ARBA" id="ARBA00023136"/>
    </source>
</evidence>
<dbReference type="PANTHER" id="PTHR30561">
    <property type="entry name" value="SMR FAMILY PROTON-DEPENDENT DRUG EFFLUX TRANSPORTER SUGE"/>
    <property type="match status" value="1"/>
</dbReference>
<dbReference type="OrthoDB" id="2168659at2"/>
<comment type="subcellular location">
    <subcellularLocation>
        <location evidence="1 6">Cell membrane</location>
        <topology evidence="1 6">Multi-pass membrane protein</topology>
    </subcellularLocation>
</comment>
<name>A0A2N0Z306_9BACI</name>
<comment type="similarity">
    <text evidence="6">Belongs to the drug/metabolite transporter (DMT) superfamily. Small multidrug resistance (SMR) (TC 2.A.7.1) family.</text>
</comment>
<keyword evidence="3 6" id="KW-0812">Transmembrane</keyword>
<protein>
    <submittedName>
        <fullName evidence="8">QacE family quaternary ammonium compound efflux SMR transporter</fullName>
    </submittedName>
</protein>
<evidence type="ECO:0000256" key="4">
    <source>
        <dbReference type="ARBA" id="ARBA00022989"/>
    </source>
</evidence>
<evidence type="ECO:0000313" key="9">
    <source>
        <dbReference type="Proteomes" id="UP000233375"/>
    </source>
</evidence>
<feature type="transmembrane region" description="Helical" evidence="7">
    <location>
        <begin position="7"/>
        <end position="25"/>
    </location>
</feature>
<dbReference type="AlphaFoldDB" id="A0A2N0Z306"/>
<dbReference type="SUPFAM" id="SSF103481">
    <property type="entry name" value="Multidrug resistance efflux transporter EmrE"/>
    <property type="match status" value="1"/>
</dbReference>
<dbReference type="GO" id="GO:0005886">
    <property type="term" value="C:plasma membrane"/>
    <property type="evidence" value="ECO:0007669"/>
    <property type="project" value="UniProtKB-SubCell"/>
</dbReference>
<sequence>MNRYWMMVFGAGFIEVAWVSGLKYAATPLEWIGTGLAIIVSFFILIIATNHLPIGTVYAVFTGLGTTGTVIAEIIIFHEPVLPLKLALIAMLLIGVIGLKIVTDRQKKEGDM</sequence>
<accession>A0A2N0Z306</accession>
<evidence type="ECO:0000256" key="1">
    <source>
        <dbReference type="ARBA" id="ARBA00004651"/>
    </source>
</evidence>
<dbReference type="Proteomes" id="UP000233375">
    <property type="component" value="Unassembled WGS sequence"/>
</dbReference>
<dbReference type="EMBL" id="PISE01000017">
    <property type="protein sequence ID" value="PKG23898.1"/>
    <property type="molecule type" value="Genomic_DNA"/>
</dbReference>
<dbReference type="Pfam" id="PF00893">
    <property type="entry name" value="Multi_Drug_Res"/>
    <property type="match status" value="1"/>
</dbReference>
<gene>
    <name evidence="8" type="ORF">CWS01_08995</name>
</gene>
<evidence type="ECO:0000256" key="7">
    <source>
        <dbReference type="SAM" id="Phobius"/>
    </source>
</evidence>
<dbReference type="InterPro" id="IPR000390">
    <property type="entry name" value="Small_drug/metabolite_transptr"/>
</dbReference>
<organism evidence="8 9">
    <name type="scientific">Niallia nealsonii</name>
    <dbReference type="NCBI Taxonomy" id="115979"/>
    <lineage>
        <taxon>Bacteria</taxon>
        <taxon>Bacillati</taxon>
        <taxon>Bacillota</taxon>
        <taxon>Bacilli</taxon>
        <taxon>Bacillales</taxon>
        <taxon>Bacillaceae</taxon>
        <taxon>Niallia</taxon>
    </lineage>
</organism>
<dbReference type="PANTHER" id="PTHR30561:SF7">
    <property type="entry name" value="GUANIDINIUM EFFLUX SYSTEM SUBUNIT GDNC-RELATED"/>
    <property type="match status" value="1"/>
</dbReference>
<dbReference type="GO" id="GO:0022857">
    <property type="term" value="F:transmembrane transporter activity"/>
    <property type="evidence" value="ECO:0007669"/>
    <property type="project" value="InterPro"/>
</dbReference>
<keyword evidence="2" id="KW-1003">Cell membrane</keyword>
<keyword evidence="9" id="KW-1185">Reference proteome</keyword>
<dbReference type="InterPro" id="IPR037185">
    <property type="entry name" value="EmrE-like"/>
</dbReference>
<proteinExistence type="inferred from homology"/>